<evidence type="ECO:0000313" key="9">
    <source>
        <dbReference type="EMBL" id="EAL64770.1"/>
    </source>
</evidence>
<dbReference type="SUPFAM" id="SSF50729">
    <property type="entry name" value="PH domain-like"/>
    <property type="match status" value="2"/>
</dbReference>
<protein>
    <submittedName>
        <fullName evidence="9">RhoGEF domain-containing protein</fullName>
    </submittedName>
</protein>
<dbReference type="CDD" id="cd00160">
    <property type="entry name" value="RhoGEF"/>
    <property type="match status" value="1"/>
</dbReference>
<dbReference type="PANTHER" id="PTHR45808:SF17">
    <property type="entry name" value="RHOGEF DOMAIN-CONTAINING PROTEIN"/>
    <property type="match status" value="1"/>
</dbReference>
<feature type="region of interest" description="Disordered" evidence="5">
    <location>
        <begin position="1"/>
        <end position="340"/>
    </location>
</feature>
<keyword evidence="10" id="KW-1185">Reference proteome</keyword>
<dbReference type="GO" id="GO:0005085">
    <property type="term" value="F:guanyl-nucleotide exchange factor activity"/>
    <property type="evidence" value="ECO:0007669"/>
    <property type="project" value="InterPro"/>
</dbReference>
<reference evidence="9 10" key="1">
    <citation type="journal article" date="2005" name="Nature">
        <title>The genome of the social amoeba Dictyostelium discoideum.</title>
        <authorList>
            <consortium name="The Dictyostelium discoideum Sequencing Consortium"/>
            <person name="Eichinger L."/>
            <person name="Pachebat J.A."/>
            <person name="Glockner G."/>
            <person name="Rajandream M.A."/>
            <person name="Sucgang R."/>
            <person name="Berriman M."/>
            <person name="Song J."/>
            <person name="Olsen R."/>
            <person name="Szafranski K."/>
            <person name="Xu Q."/>
            <person name="Tunggal B."/>
            <person name="Kummerfeld S."/>
            <person name="Madera M."/>
            <person name="Konfortov B.A."/>
            <person name="Rivero F."/>
            <person name="Bankier A.T."/>
            <person name="Lehmann R."/>
            <person name="Hamlin N."/>
            <person name="Davies R."/>
            <person name="Gaudet P."/>
            <person name="Fey P."/>
            <person name="Pilcher K."/>
            <person name="Chen G."/>
            <person name="Saunders D."/>
            <person name="Sodergren E."/>
            <person name="Davis P."/>
            <person name="Kerhornou A."/>
            <person name="Nie X."/>
            <person name="Hall N."/>
            <person name="Anjard C."/>
            <person name="Hemphill L."/>
            <person name="Bason N."/>
            <person name="Farbrother P."/>
            <person name="Desany B."/>
            <person name="Just E."/>
            <person name="Morio T."/>
            <person name="Rost R."/>
            <person name="Churcher C."/>
            <person name="Cooper J."/>
            <person name="Haydock S."/>
            <person name="van Driessche N."/>
            <person name="Cronin A."/>
            <person name="Goodhead I."/>
            <person name="Muzny D."/>
            <person name="Mourier T."/>
            <person name="Pain A."/>
            <person name="Lu M."/>
            <person name="Harper D."/>
            <person name="Lindsay R."/>
            <person name="Hauser H."/>
            <person name="James K."/>
            <person name="Quiles M."/>
            <person name="Madan Babu M."/>
            <person name="Saito T."/>
            <person name="Buchrieser C."/>
            <person name="Wardroper A."/>
            <person name="Felder M."/>
            <person name="Thangavelu M."/>
            <person name="Johnson D."/>
            <person name="Knights A."/>
            <person name="Loulseged H."/>
            <person name="Mungall K."/>
            <person name="Oliver K."/>
            <person name="Price C."/>
            <person name="Quail M.A."/>
            <person name="Urushihara H."/>
            <person name="Hernandez J."/>
            <person name="Rabbinowitsch E."/>
            <person name="Steffen D."/>
            <person name="Sanders M."/>
            <person name="Ma J."/>
            <person name="Kohara Y."/>
            <person name="Sharp S."/>
            <person name="Simmonds M."/>
            <person name="Spiegler S."/>
            <person name="Tivey A."/>
            <person name="Sugano S."/>
            <person name="White B."/>
            <person name="Walker D."/>
            <person name="Woodward J."/>
            <person name="Winckler T."/>
            <person name="Tanaka Y."/>
            <person name="Shaulsky G."/>
            <person name="Schleicher M."/>
            <person name="Weinstock G."/>
            <person name="Rosenthal A."/>
            <person name="Cox E.C."/>
            <person name="Chisholm R.L."/>
            <person name="Gibbs R."/>
            <person name="Loomis W.F."/>
            <person name="Platzer M."/>
            <person name="Kay R.R."/>
            <person name="Williams J."/>
            <person name="Dear P.H."/>
            <person name="Noegel A.A."/>
            <person name="Barrell B."/>
            <person name="Kuspa A."/>
        </authorList>
    </citation>
    <scope>NUCLEOTIDE SEQUENCE [LARGE SCALE GENOMIC DNA]</scope>
    <source>
        <strain evidence="9 10">AX4</strain>
    </source>
</reference>
<dbReference type="InterPro" id="IPR004148">
    <property type="entry name" value="BAR_dom"/>
</dbReference>
<evidence type="ECO:0000259" key="7">
    <source>
        <dbReference type="PROSITE" id="PS50010"/>
    </source>
</evidence>
<dbReference type="Gene3D" id="1.20.1270.60">
    <property type="entry name" value="Arfaptin homology (AH) domain/BAR domain"/>
    <property type="match status" value="1"/>
</dbReference>
<dbReference type="GeneID" id="8625056"/>
<evidence type="ECO:0000313" key="10">
    <source>
        <dbReference type="Proteomes" id="UP000002195"/>
    </source>
</evidence>
<dbReference type="InterPro" id="IPR000198">
    <property type="entry name" value="RhoGAP_dom"/>
</dbReference>
<dbReference type="dictyBase" id="DDB_G0285391">
    <property type="gene designation" value="xacC"/>
</dbReference>
<dbReference type="Proteomes" id="UP000002195">
    <property type="component" value="Unassembled WGS sequence"/>
</dbReference>
<dbReference type="GO" id="GO:0005096">
    <property type="term" value="F:GTPase activator activity"/>
    <property type="evidence" value="ECO:0000318"/>
    <property type="project" value="GO_Central"/>
</dbReference>
<dbReference type="PROSITE" id="PS50010">
    <property type="entry name" value="DH_2"/>
    <property type="match status" value="1"/>
</dbReference>
<feature type="compositionally biased region" description="Low complexity" evidence="5">
    <location>
        <begin position="1216"/>
        <end position="1229"/>
    </location>
</feature>
<feature type="compositionally biased region" description="Low complexity" evidence="5">
    <location>
        <begin position="1196"/>
        <end position="1208"/>
    </location>
</feature>
<name>Q54ND2_DICDI</name>
<dbReference type="PANTHER" id="PTHR45808">
    <property type="entry name" value="RHO GTPASE-ACTIVATING PROTEIN 68F"/>
    <property type="match status" value="1"/>
</dbReference>
<dbReference type="AlphaFoldDB" id="Q54ND2"/>
<comment type="subcellular location">
    <subcellularLocation>
        <location evidence="1">Cytoplasm</location>
    </subcellularLocation>
</comment>
<proteinExistence type="predicted"/>
<dbReference type="PaxDb" id="44689-DDB0231560"/>
<feature type="domain" description="PH" evidence="6">
    <location>
        <begin position="826"/>
        <end position="960"/>
    </location>
</feature>
<feature type="compositionally biased region" description="Pro residues" evidence="5">
    <location>
        <begin position="1"/>
        <end position="12"/>
    </location>
</feature>
<feature type="domain" description="DH" evidence="7">
    <location>
        <begin position="603"/>
        <end position="800"/>
    </location>
</feature>
<dbReference type="GlyGen" id="Q54ND2">
    <property type="glycosylation" value="3 sites"/>
</dbReference>
<dbReference type="InterPro" id="IPR001849">
    <property type="entry name" value="PH_domain"/>
</dbReference>
<dbReference type="Gene3D" id="2.30.29.30">
    <property type="entry name" value="Pleckstrin-homology domain (PH domain)/Phosphotyrosine-binding domain (PTB)"/>
    <property type="match status" value="2"/>
</dbReference>
<dbReference type="SMART" id="SM00324">
    <property type="entry name" value="RhoGAP"/>
    <property type="match status" value="1"/>
</dbReference>
<evidence type="ECO:0000256" key="1">
    <source>
        <dbReference type="ARBA" id="ARBA00004496"/>
    </source>
</evidence>
<feature type="compositionally biased region" description="Low complexity" evidence="5">
    <location>
        <begin position="292"/>
        <end position="305"/>
    </location>
</feature>
<dbReference type="InterPro" id="IPR000219">
    <property type="entry name" value="DH_dom"/>
</dbReference>
<dbReference type="GO" id="GO:0007264">
    <property type="term" value="P:small GTPase-mediated signal transduction"/>
    <property type="evidence" value="ECO:0000318"/>
    <property type="project" value="GO_Central"/>
</dbReference>
<dbReference type="SMART" id="SM00233">
    <property type="entry name" value="PH"/>
    <property type="match status" value="2"/>
</dbReference>
<dbReference type="Gene3D" id="1.20.900.10">
    <property type="entry name" value="Dbl homology (DH) domain"/>
    <property type="match status" value="1"/>
</dbReference>
<dbReference type="FunCoup" id="Q54ND2">
    <property type="interactions" value="134"/>
</dbReference>
<dbReference type="HOGENOM" id="CLU_255902_0_0_1"/>
<dbReference type="Pfam" id="PF00620">
    <property type="entry name" value="RhoGAP"/>
    <property type="match status" value="1"/>
</dbReference>
<keyword evidence="2" id="KW-0343">GTPase activation</keyword>
<evidence type="ECO:0000256" key="4">
    <source>
        <dbReference type="SAM" id="Coils"/>
    </source>
</evidence>
<dbReference type="SMR" id="Q54ND2"/>
<feature type="compositionally biased region" description="Pro residues" evidence="5">
    <location>
        <begin position="278"/>
        <end position="291"/>
    </location>
</feature>
<comment type="caution">
    <text evidence="9">The sequence shown here is derived from an EMBL/GenBank/DDBJ whole genome shotgun (WGS) entry which is preliminary data.</text>
</comment>
<dbReference type="InParanoid" id="Q54ND2"/>
<dbReference type="EMBL" id="AAFI02000079">
    <property type="protein sequence ID" value="EAL64770.1"/>
    <property type="molecule type" value="Genomic_DNA"/>
</dbReference>
<accession>Q54ND2</accession>
<dbReference type="GO" id="GO:0005829">
    <property type="term" value="C:cytosol"/>
    <property type="evidence" value="ECO:0007669"/>
    <property type="project" value="UniProtKB-ARBA"/>
</dbReference>
<feature type="compositionally biased region" description="Polar residues" evidence="5">
    <location>
        <begin position="159"/>
        <end position="168"/>
    </location>
</feature>
<feature type="region of interest" description="Disordered" evidence="5">
    <location>
        <begin position="1175"/>
        <end position="1229"/>
    </location>
</feature>
<evidence type="ECO:0000256" key="5">
    <source>
        <dbReference type="SAM" id="MobiDB-lite"/>
    </source>
</evidence>
<keyword evidence="3" id="KW-0963">Cytoplasm</keyword>
<dbReference type="SMART" id="SM00325">
    <property type="entry name" value="RhoGEF"/>
    <property type="match status" value="1"/>
</dbReference>
<dbReference type="OMA" id="GAMRRNW"/>
<evidence type="ECO:0000256" key="2">
    <source>
        <dbReference type="ARBA" id="ARBA00022468"/>
    </source>
</evidence>
<feature type="compositionally biased region" description="Polar residues" evidence="5">
    <location>
        <begin position="127"/>
        <end position="139"/>
    </location>
</feature>
<feature type="coiled-coil region" evidence="4">
    <location>
        <begin position="489"/>
        <end position="578"/>
    </location>
</feature>
<evidence type="ECO:0000259" key="8">
    <source>
        <dbReference type="PROSITE" id="PS50238"/>
    </source>
</evidence>
<dbReference type="GO" id="GO:0005547">
    <property type="term" value="F:phosphatidylinositol-3,4,5-trisphosphate binding"/>
    <property type="evidence" value="ECO:0007669"/>
    <property type="project" value="UniProtKB-ARBA"/>
</dbReference>
<feature type="compositionally biased region" description="Pro residues" evidence="5">
    <location>
        <begin position="1185"/>
        <end position="1195"/>
    </location>
</feature>
<dbReference type="CDD" id="cd07307">
    <property type="entry name" value="BAR"/>
    <property type="match status" value="1"/>
</dbReference>
<feature type="compositionally biased region" description="Low complexity" evidence="5">
    <location>
        <begin position="315"/>
        <end position="339"/>
    </location>
</feature>
<dbReference type="InterPro" id="IPR011993">
    <property type="entry name" value="PH-like_dom_sf"/>
</dbReference>
<dbReference type="Gene3D" id="1.10.555.10">
    <property type="entry name" value="Rho GTPase activation protein"/>
    <property type="match status" value="1"/>
</dbReference>
<dbReference type="GO" id="GO:0005737">
    <property type="term" value="C:cytoplasm"/>
    <property type="evidence" value="ECO:0000318"/>
    <property type="project" value="GO_Central"/>
</dbReference>
<evidence type="ECO:0000259" key="6">
    <source>
        <dbReference type="PROSITE" id="PS50003"/>
    </source>
</evidence>
<dbReference type="Pfam" id="PF16746">
    <property type="entry name" value="BAR_3"/>
    <property type="match status" value="1"/>
</dbReference>
<dbReference type="InterPro" id="IPR008936">
    <property type="entry name" value="Rho_GTPase_activation_prot"/>
</dbReference>
<feature type="domain" description="Rho-GAP" evidence="8">
    <location>
        <begin position="970"/>
        <end position="1159"/>
    </location>
</feature>
<dbReference type="CDD" id="cd00159">
    <property type="entry name" value="RhoGAP"/>
    <property type="match status" value="1"/>
</dbReference>
<dbReference type="SUPFAM" id="SSF48350">
    <property type="entry name" value="GTPase activation domain, GAP"/>
    <property type="match status" value="1"/>
</dbReference>
<feature type="compositionally biased region" description="Polar residues" evidence="5">
    <location>
        <begin position="220"/>
        <end position="229"/>
    </location>
</feature>
<dbReference type="InterPro" id="IPR035899">
    <property type="entry name" value="DBL_dom_sf"/>
</dbReference>
<dbReference type="RefSeq" id="XP_638248.1">
    <property type="nucleotide sequence ID" value="XM_633156.1"/>
</dbReference>
<feature type="compositionally biased region" description="Low complexity" evidence="5">
    <location>
        <begin position="183"/>
        <end position="208"/>
    </location>
</feature>
<dbReference type="eggNOG" id="KOG4270">
    <property type="taxonomic scope" value="Eukaryota"/>
</dbReference>
<dbReference type="eggNOG" id="KOG3519">
    <property type="taxonomic scope" value="Eukaryota"/>
</dbReference>
<dbReference type="eggNOG" id="KOG0248">
    <property type="taxonomic scope" value="Eukaryota"/>
</dbReference>
<feature type="compositionally biased region" description="Pro residues" evidence="5">
    <location>
        <begin position="41"/>
        <end position="110"/>
    </location>
</feature>
<dbReference type="InterPro" id="IPR027267">
    <property type="entry name" value="AH/BAR_dom_sf"/>
</dbReference>
<evidence type="ECO:0000256" key="3">
    <source>
        <dbReference type="ARBA" id="ARBA00022490"/>
    </source>
</evidence>
<organism evidence="9 10">
    <name type="scientific">Dictyostelium discoideum</name>
    <name type="common">Social amoeba</name>
    <dbReference type="NCBI Taxonomy" id="44689"/>
    <lineage>
        <taxon>Eukaryota</taxon>
        <taxon>Amoebozoa</taxon>
        <taxon>Evosea</taxon>
        <taxon>Eumycetozoa</taxon>
        <taxon>Dictyostelia</taxon>
        <taxon>Dictyosteliales</taxon>
        <taxon>Dictyosteliaceae</taxon>
        <taxon>Dictyostelium</taxon>
    </lineage>
</organism>
<dbReference type="SUPFAM" id="SSF103657">
    <property type="entry name" value="BAR/IMD domain-like"/>
    <property type="match status" value="1"/>
</dbReference>
<dbReference type="FunFam" id="2.30.29.30:FF:000286">
    <property type="entry name" value="PH-protein kinase domain containing protein"/>
    <property type="match status" value="1"/>
</dbReference>
<dbReference type="VEuPathDB" id="AmoebaDB:DDB_G0285391"/>
<gene>
    <name evidence="9" type="primary">xacC</name>
    <name evidence="9" type="ORF">DDB_G0285391</name>
</gene>
<keyword evidence="4" id="KW-0175">Coiled coil</keyword>
<feature type="domain" description="PH" evidence="6">
    <location>
        <begin position="1279"/>
        <end position="1375"/>
    </location>
</feature>
<dbReference type="PROSITE" id="PS50238">
    <property type="entry name" value="RHOGAP"/>
    <property type="match status" value="1"/>
</dbReference>
<sequence length="1377" mass="152067">MDGQNLPPPPTGTSPMKKLPAKPISPPPMKKLAPTGGSNGLPPPTNMGGQLPPPPPTNMGGQLPPPPTNLGGQLPPPPPNNIGQLPPPPTNIGQLPPPNNIGGQLPPPPLLTTNASTGGPPPLAPIRQTSLPPQHQQPQPVAKTMAKLPPTPNMKPPGVNSSSGSLPNTPIMKPPPVNSSGGSIPNSSLPQPPINLNNNNINNNSTIPTGPPPLGPKHSPMNTSGSSLISTQQQPPPPVPLSAPPPLSTPPPPLSVPPTTQPPVPIIRQSVYGVTPLQTPPPPLSIPPTPLPTSSQQSQTPLSPTASAKQTHNRTPSQDSNSTQQSTSNQSNNSFRNSTDAVSLASLDQPEIYPQTRIAEENFNYLKDIHTKINKRSQSSQVCSREGSSLAETFKNYGTMLISQSDNVMGQCMFKVGDFQKEYEEIRDQLDIQSMSGLKGTIDQFINRDIKVVRTSRKNFDKIKSMYESIDGKVNTNANKGKGINLVKQAELQQERDFLRGRLNQVGQESLSTIKLANESNSVEIMEQMVEYMENMQQAVKALSSQMNQLQVPITTYKKEAVRRRAELDKSIEAQKNLNSQKSGQKDKLFMDELDREVPGEDLKKTRLRRFLSAERQYLTGLNTLVTIYLAGLRTDDRLFSKIFKEDEIAIFSNIEPLYSCQSKFVEELESCYKGWGEPNTPTLGGVFFKNSQKMMQLYSVYITNFSKALLTISRCKQSKNFQAFLKTCEEKSDGADLDSLIPLPLTRVANYLLLLNDMKDQFTQQIQNGSATPSDQTELKHVTGALEKVQAISECVKQSQNLIHLSKLQQSLTGFDSSLLEEGRFLVKEGTLSMGGLIQPGQTQQQQYQYYFILLTDILLYCKKQTALFPIDFGDATRGMLSGVGSQQTPSSSSSSGNKYKFIGKFDLKNMDIKNITDMDQSNINSFQILCSGGVTCTLYCDTKQQKEEWFTTITKTISKCNQNKLFGIPLEAIMQRPFEQGRPIPSFLQRVCDYLYDNAPPEEGIFRLSANQKTLDMAREEIETGVDLDYNEMDIHAVAGILKLWVRNLPEPLLTYKYFDTFVDIADLETKDERIAMIKTVVEKLPFENKFSTFYLMKLLSKVSENSAVNKMTPNNISIVFATLLLRKKDASPLDCTSFNSIFGVIECFMTGFSTIFSDIEKQYYEACSDQNKDKRKSVIPNKPLPIRPPIGAPSPLGGSSGSINNSGGGGGSNESSPSSSVKNGSSFLPSSDNTYYSGNSSVEWTKQTFNEESDSDDEEGFSIGSKQASITIQLGEIVKQGYLTKKGAMRRNWTKRWFVLKQGYLFYFKTSKDKKPKGIIQLTNVVVSRSYYKPNCMAVRSLTDKEDREFLICANSQADLEDWIKHISNCITQQ</sequence>
<dbReference type="SUPFAM" id="SSF48065">
    <property type="entry name" value="DBL homology domain (DH-domain)"/>
    <property type="match status" value="1"/>
</dbReference>
<dbReference type="Pfam" id="PF00169">
    <property type="entry name" value="PH"/>
    <property type="match status" value="2"/>
</dbReference>
<feature type="compositionally biased region" description="Pro residues" evidence="5">
    <location>
        <begin position="234"/>
        <end position="265"/>
    </location>
</feature>
<dbReference type="KEGG" id="ddi:DDB_G0285391"/>
<dbReference type="Pfam" id="PF00621">
    <property type="entry name" value="RhoGEF"/>
    <property type="match status" value="1"/>
</dbReference>
<dbReference type="PROSITE" id="PS50003">
    <property type="entry name" value="PH_DOMAIN"/>
    <property type="match status" value="2"/>
</dbReference>